<sequence length="994" mass="112944">MAASSIPHRWKYDVFVSFRGEDIRKNFMDHMFNDFKHKGIHAYRDDNELPKGEEISPHLYKAIEESRFLIVIFSKNYASSSWCTRELVKILECKLIESPKHEVRIIFYDVKPDMVRKQTRSYAEAFAKHELSNSTEVEKWKEAFTMAANLSGWDLRDMTNGYEYKFIHIISKDILKKLCDGPLHVGENLVGIDFHFDKLDLSHFVGSDKVNMIGICGISGIGKTTLSKAIYNLMYVHFEGSCFCDDVRKQQDLTQVQMQMIGKIMKTESLKISSVAEGAMVIKQRISCKPVLLVLDDVDDHEQLEALAGSPRWFCPGSLIICTGKDKQLLRKKNPSTGFKEVSEKVVKYVQGHPLALKVLGRFLYGKTMGQWVSELDRLKLHPNEKIQRVLRLSYDGLDLHQKNILLDIACLFIGENNDFVASILDGCNFFADTNMRVLVDKSLITVSSSMSLQMHDLIQAMARAIVREESIMHGKQRRLLISSNVYDIAGQNKVAITEAIEVLVLSLEKFSQKVHIDANDFAHMKKLRILKIYQEEKVYEQKLKLKGHNVIFSGNFNYLSNELSLFYWHGYPFKYLPSNFYPENIMAIDLCYNNVKDFWTAPKCFRRLKVMKLRYCCNLITTPDFTEITNLEELSLEGCVNLISVHPSIRKLKRLVVLNLRDCKRLQSFPCRVEMDALQVLNLTGCLKVDQLSQALGQIKSITELHVDRIAITQLPSFRSLSLAGLHMLKYLNLSYCNLLEVSESIGGLSCLVELHLEGNNFTSLPGSLSQLSSLKWLNVDGCKKLEVLPELPPSLMGIHASDCTSLREVSGSSKDPFRFRNNHFRNCPNLFKNATIDSEGSISNMQCLDSSITSECFIHQLPAFLGKYTREWKEAKNFVTFCFKENNEDVEVKECGARLICDGDLQQDVTNLSMFQDLPTLSQHGGAIDLSLTSKVQGIGAVVYRVPELKDDQILKISLGSLDSEDTTTISQKYGGGGHRNPSSFMLSCVEF</sequence>
<dbReference type="PROSITE" id="PS50104">
    <property type="entry name" value="TIR"/>
    <property type="match status" value="1"/>
</dbReference>
<dbReference type="InterPro" id="IPR027417">
    <property type="entry name" value="P-loop_NTPase"/>
</dbReference>
<dbReference type="Pfam" id="PF01582">
    <property type="entry name" value="TIR"/>
    <property type="match status" value="1"/>
</dbReference>
<dbReference type="SUPFAM" id="SSF52540">
    <property type="entry name" value="P-loop containing nucleoside triphosphate hydrolases"/>
    <property type="match status" value="1"/>
</dbReference>
<dbReference type="SUPFAM" id="SSF52200">
    <property type="entry name" value="Toll/Interleukin receptor TIR domain"/>
    <property type="match status" value="1"/>
</dbReference>
<keyword evidence="5" id="KW-1185">Reference proteome</keyword>
<evidence type="ECO:0000313" key="5">
    <source>
        <dbReference type="Proteomes" id="UP001151760"/>
    </source>
</evidence>
<feature type="domain" description="TIR" evidence="3">
    <location>
        <begin position="10"/>
        <end position="178"/>
    </location>
</feature>
<reference evidence="4" key="2">
    <citation type="submission" date="2022-01" db="EMBL/GenBank/DDBJ databases">
        <authorList>
            <person name="Yamashiro T."/>
            <person name="Shiraishi A."/>
            <person name="Satake H."/>
            <person name="Nakayama K."/>
        </authorList>
    </citation>
    <scope>NUCLEOTIDE SEQUENCE</scope>
</reference>
<dbReference type="PANTHER" id="PTHR11017">
    <property type="entry name" value="LEUCINE-RICH REPEAT-CONTAINING PROTEIN"/>
    <property type="match status" value="1"/>
</dbReference>
<evidence type="ECO:0000259" key="3">
    <source>
        <dbReference type="PROSITE" id="PS50104"/>
    </source>
</evidence>
<dbReference type="InterPro" id="IPR032675">
    <property type="entry name" value="LRR_dom_sf"/>
</dbReference>
<keyword evidence="1" id="KW-0433">Leucine-rich repeat</keyword>
<dbReference type="Pfam" id="PF13855">
    <property type="entry name" value="LRR_8"/>
    <property type="match status" value="1"/>
</dbReference>
<dbReference type="InterPro" id="IPR035897">
    <property type="entry name" value="Toll_tir_struct_dom_sf"/>
</dbReference>
<gene>
    <name evidence="4" type="ORF">Tco_0804538</name>
</gene>
<dbReference type="SUPFAM" id="SSF52058">
    <property type="entry name" value="L domain-like"/>
    <property type="match status" value="1"/>
</dbReference>
<dbReference type="EMBL" id="BQNB010011973">
    <property type="protein sequence ID" value="GJS97570.1"/>
    <property type="molecule type" value="Genomic_DNA"/>
</dbReference>
<dbReference type="InterPro" id="IPR001611">
    <property type="entry name" value="Leu-rich_rpt"/>
</dbReference>
<dbReference type="Gene3D" id="3.80.10.10">
    <property type="entry name" value="Ribonuclease Inhibitor"/>
    <property type="match status" value="2"/>
</dbReference>
<accession>A0ABQ5A8V5</accession>
<dbReference type="SMART" id="SM00255">
    <property type="entry name" value="TIR"/>
    <property type="match status" value="1"/>
</dbReference>
<dbReference type="InterPro" id="IPR000157">
    <property type="entry name" value="TIR_dom"/>
</dbReference>
<comment type="caution">
    <text evidence="4">The sequence shown here is derived from an EMBL/GenBank/DDBJ whole genome shotgun (WGS) entry which is preliminary data.</text>
</comment>
<evidence type="ECO:0000256" key="2">
    <source>
        <dbReference type="ARBA" id="ARBA00022737"/>
    </source>
</evidence>
<dbReference type="InterPro" id="IPR044974">
    <property type="entry name" value="Disease_R_plants"/>
</dbReference>
<dbReference type="Gene3D" id="3.40.50.10140">
    <property type="entry name" value="Toll/interleukin-1 receptor homology (TIR) domain"/>
    <property type="match status" value="1"/>
</dbReference>
<dbReference type="Pfam" id="PF00931">
    <property type="entry name" value="NB-ARC"/>
    <property type="match status" value="1"/>
</dbReference>
<keyword evidence="2" id="KW-0677">Repeat</keyword>
<proteinExistence type="predicted"/>
<dbReference type="InterPro" id="IPR042197">
    <property type="entry name" value="Apaf_helical"/>
</dbReference>
<dbReference type="InterPro" id="IPR058192">
    <property type="entry name" value="WHD_ROQ1-like"/>
</dbReference>
<name>A0ABQ5A8V5_9ASTR</name>
<organism evidence="4 5">
    <name type="scientific">Tanacetum coccineum</name>
    <dbReference type="NCBI Taxonomy" id="301880"/>
    <lineage>
        <taxon>Eukaryota</taxon>
        <taxon>Viridiplantae</taxon>
        <taxon>Streptophyta</taxon>
        <taxon>Embryophyta</taxon>
        <taxon>Tracheophyta</taxon>
        <taxon>Spermatophyta</taxon>
        <taxon>Magnoliopsida</taxon>
        <taxon>eudicotyledons</taxon>
        <taxon>Gunneridae</taxon>
        <taxon>Pentapetalae</taxon>
        <taxon>asterids</taxon>
        <taxon>campanulids</taxon>
        <taxon>Asterales</taxon>
        <taxon>Asteraceae</taxon>
        <taxon>Asteroideae</taxon>
        <taxon>Anthemideae</taxon>
        <taxon>Anthemidinae</taxon>
        <taxon>Tanacetum</taxon>
    </lineage>
</organism>
<protein>
    <submittedName>
        <fullName evidence="4">NB-ARC domains-containing protein</fullName>
    </submittedName>
</protein>
<dbReference type="PANTHER" id="PTHR11017:SF573">
    <property type="entry name" value="ADP-RIBOSYL CYCLASE_CYCLIC ADP-RIBOSE HYDROLASE"/>
    <property type="match status" value="1"/>
</dbReference>
<dbReference type="Pfam" id="PF23282">
    <property type="entry name" value="WHD_ROQ1"/>
    <property type="match status" value="1"/>
</dbReference>
<dbReference type="Gene3D" id="3.40.50.300">
    <property type="entry name" value="P-loop containing nucleotide triphosphate hydrolases"/>
    <property type="match status" value="1"/>
</dbReference>
<dbReference type="Gene3D" id="1.10.8.430">
    <property type="entry name" value="Helical domain of apoptotic protease-activating factors"/>
    <property type="match status" value="1"/>
</dbReference>
<evidence type="ECO:0000256" key="1">
    <source>
        <dbReference type="ARBA" id="ARBA00022614"/>
    </source>
</evidence>
<evidence type="ECO:0000313" key="4">
    <source>
        <dbReference type="EMBL" id="GJS97570.1"/>
    </source>
</evidence>
<dbReference type="PRINTS" id="PR00364">
    <property type="entry name" value="DISEASERSIST"/>
</dbReference>
<dbReference type="InterPro" id="IPR002182">
    <property type="entry name" value="NB-ARC"/>
</dbReference>
<reference evidence="4" key="1">
    <citation type="journal article" date="2022" name="Int. J. Mol. Sci.">
        <title>Draft Genome of Tanacetum Coccineum: Genomic Comparison of Closely Related Tanacetum-Family Plants.</title>
        <authorList>
            <person name="Yamashiro T."/>
            <person name="Shiraishi A."/>
            <person name="Nakayama K."/>
            <person name="Satake H."/>
        </authorList>
    </citation>
    <scope>NUCLEOTIDE SEQUENCE</scope>
</reference>
<dbReference type="Proteomes" id="UP001151760">
    <property type="component" value="Unassembled WGS sequence"/>
</dbReference>